<protein>
    <submittedName>
        <fullName evidence="1">Uncharacterized protein</fullName>
    </submittedName>
</protein>
<dbReference type="RefSeq" id="WP_188370663.1">
    <property type="nucleotide sequence ID" value="NZ_BMFH01000001.1"/>
</dbReference>
<evidence type="ECO:0000313" key="2">
    <source>
        <dbReference type="Proteomes" id="UP000625780"/>
    </source>
</evidence>
<name>A0ABQ1R182_9FLAO</name>
<evidence type="ECO:0000313" key="1">
    <source>
        <dbReference type="EMBL" id="GGD54451.1"/>
    </source>
</evidence>
<proteinExistence type="predicted"/>
<gene>
    <name evidence="1" type="ORF">GCM10011361_21360</name>
</gene>
<sequence length="142" mass="16302">MNTQNTLLYIFLFFGFGLSSSAMEKNNEINLEVDSITYIEEEDSASLDFNTEAFLPEDFNPYSAPENILHVSYIDAEQEIDLGFDTEEYLPAGFNPHRFFFDIHSIEYIEDEELFDIDLAIIIQVPTSGIMIAYDREPGKGF</sequence>
<accession>A0ABQ1R182</accession>
<comment type="caution">
    <text evidence="1">The sequence shown here is derived from an EMBL/GenBank/DDBJ whole genome shotgun (WGS) entry which is preliminary data.</text>
</comment>
<dbReference type="EMBL" id="BMFH01000001">
    <property type="protein sequence ID" value="GGD54451.1"/>
    <property type="molecule type" value="Genomic_DNA"/>
</dbReference>
<organism evidence="1 2">
    <name type="scientific">Muriicola marianensis</name>
    <dbReference type="NCBI Taxonomy" id="1324801"/>
    <lineage>
        <taxon>Bacteria</taxon>
        <taxon>Pseudomonadati</taxon>
        <taxon>Bacteroidota</taxon>
        <taxon>Flavobacteriia</taxon>
        <taxon>Flavobacteriales</taxon>
        <taxon>Flavobacteriaceae</taxon>
        <taxon>Muriicola</taxon>
    </lineage>
</organism>
<keyword evidence="2" id="KW-1185">Reference proteome</keyword>
<dbReference type="Proteomes" id="UP000625780">
    <property type="component" value="Unassembled WGS sequence"/>
</dbReference>
<reference evidence="2" key="1">
    <citation type="journal article" date="2019" name="Int. J. Syst. Evol. Microbiol.">
        <title>The Global Catalogue of Microorganisms (GCM) 10K type strain sequencing project: providing services to taxonomists for standard genome sequencing and annotation.</title>
        <authorList>
            <consortium name="The Broad Institute Genomics Platform"/>
            <consortium name="The Broad Institute Genome Sequencing Center for Infectious Disease"/>
            <person name="Wu L."/>
            <person name="Ma J."/>
        </authorList>
    </citation>
    <scope>NUCLEOTIDE SEQUENCE [LARGE SCALE GENOMIC DNA]</scope>
    <source>
        <strain evidence="2">CGMCC 1.12606</strain>
    </source>
</reference>